<evidence type="ECO:0000313" key="2">
    <source>
        <dbReference type="Proteomes" id="UP000316476"/>
    </source>
</evidence>
<dbReference type="AlphaFoldDB" id="A0A5C6FSN7"/>
<evidence type="ECO:0000313" key="1">
    <source>
        <dbReference type="EMBL" id="TWU63171.1"/>
    </source>
</evidence>
<comment type="caution">
    <text evidence="1">The sequence shown here is derived from an EMBL/GenBank/DDBJ whole genome shotgun (WGS) entry which is preliminary data.</text>
</comment>
<accession>A0A5C6FSN7</accession>
<dbReference type="RefSeq" id="WP_146415828.1">
    <property type="nucleotide sequence ID" value="NZ_SJPZ01000002.1"/>
</dbReference>
<sequence length="128" mass="14543">MNQWIKWTLAPVAALAFTLAGDAPKADAGGFSLSIGTGGLGYSSFGYSRYGAYRPYYGPSIRPYPTATIYRSRSIGVPVRAPSYYHRSYHVRPAPRVHYRPPVVIGHGHHYGRYPGHYDYHRHRHYHH</sequence>
<dbReference type="Proteomes" id="UP000316476">
    <property type="component" value="Unassembled WGS sequence"/>
</dbReference>
<dbReference type="EMBL" id="SJPZ01000002">
    <property type="protein sequence ID" value="TWU63171.1"/>
    <property type="molecule type" value="Genomic_DNA"/>
</dbReference>
<organism evidence="1 2">
    <name type="scientific">Crateriforma conspicua</name>
    <dbReference type="NCBI Taxonomy" id="2527996"/>
    <lineage>
        <taxon>Bacteria</taxon>
        <taxon>Pseudomonadati</taxon>
        <taxon>Planctomycetota</taxon>
        <taxon>Planctomycetia</taxon>
        <taxon>Planctomycetales</taxon>
        <taxon>Planctomycetaceae</taxon>
        <taxon>Crateriforma</taxon>
    </lineage>
</organism>
<dbReference type="OrthoDB" id="288328at2"/>
<reference evidence="1 2" key="1">
    <citation type="submission" date="2019-02" db="EMBL/GenBank/DDBJ databases">
        <title>Deep-cultivation of Planctomycetes and their phenomic and genomic characterization uncovers novel biology.</title>
        <authorList>
            <person name="Wiegand S."/>
            <person name="Jogler M."/>
            <person name="Boedeker C."/>
            <person name="Pinto D."/>
            <person name="Vollmers J."/>
            <person name="Rivas-Marin E."/>
            <person name="Kohn T."/>
            <person name="Peeters S.H."/>
            <person name="Heuer A."/>
            <person name="Rast P."/>
            <person name="Oberbeckmann S."/>
            <person name="Bunk B."/>
            <person name="Jeske O."/>
            <person name="Meyerdierks A."/>
            <person name="Storesund J.E."/>
            <person name="Kallscheuer N."/>
            <person name="Luecker S."/>
            <person name="Lage O.M."/>
            <person name="Pohl T."/>
            <person name="Merkel B.J."/>
            <person name="Hornburger P."/>
            <person name="Mueller R.-W."/>
            <person name="Bruemmer F."/>
            <person name="Labrenz M."/>
            <person name="Spormann A.M."/>
            <person name="Op Den Camp H."/>
            <person name="Overmann J."/>
            <person name="Amann R."/>
            <person name="Jetten M.S.M."/>
            <person name="Mascher T."/>
            <person name="Medema M.H."/>
            <person name="Devos D.P."/>
            <person name="Kaster A.-K."/>
            <person name="Ovreas L."/>
            <person name="Rohde M."/>
            <person name="Galperin M.Y."/>
            <person name="Jogler C."/>
        </authorList>
    </citation>
    <scope>NUCLEOTIDE SEQUENCE [LARGE SCALE GENOMIC DNA]</scope>
    <source>
        <strain evidence="1 2">V7</strain>
    </source>
</reference>
<proteinExistence type="predicted"/>
<protein>
    <submittedName>
        <fullName evidence="1">Uncharacterized protein</fullName>
    </submittedName>
</protein>
<name>A0A5C6FSN7_9PLAN</name>
<gene>
    <name evidence="1" type="ORF">V7x_49110</name>
</gene>